<dbReference type="SUPFAM" id="SSF52540">
    <property type="entry name" value="P-loop containing nucleoside triphosphate hydrolases"/>
    <property type="match status" value="1"/>
</dbReference>
<evidence type="ECO:0000259" key="6">
    <source>
        <dbReference type="SMART" id="SM00833"/>
    </source>
</evidence>
<protein>
    <submittedName>
        <fullName evidence="7">GTP-binding protein</fullName>
    </submittedName>
</protein>
<keyword evidence="3" id="KW-0143">Chaperone</keyword>
<dbReference type="PANTHER" id="PTHR13748:SF62">
    <property type="entry name" value="COBW DOMAIN-CONTAINING PROTEIN"/>
    <property type="match status" value="1"/>
</dbReference>
<dbReference type="GO" id="GO:0000166">
    <property type="term" value="F:nucleotide binding"/>
    <property type="evidence" value="ECO:0007669"/>
    <property type="project" value="UniProtKB-KW"/>
</dbReference>
<evidence type="ECO:0000256" key="1">
    <source>
        <dbReference type="ARBA" id="ARBA00022741"/>
    </source>
</evidence>
<name>A0AAP5I757_9CYAN</name>
<evidence type="ECO:0000313" key="7">
    <source>
        <dbReference type="EMBL" id="MDR9893715.1"/>
    </source>
</evidence>
<feature type="domain" description="CobW C-terminal" evidence="6">
    <location>
        <begin position="228"/>
        <end position="322"/>
    </location>
</feature>
<organism evidence="7 8">
    <name type="scientific">Aetokthonos hydrillicola Thurmond2011</name>
    <dbReference type="NCBI Taxonomy" id="2712845"/>
    <lineage>
        <taxon>Bacteria</taxon>
        <taxon>Bacillati</taxon>
        <taxon>Cyanobacteriota</taxon>
        <taxon>Cyanophyceae</taxon>
        <taxon>Nostocales</taxon>
        <taxon>Hapalosiphonaceae</taxon>
        <taxon>Aetokthonos</taxon>
    </lineage>
</organism>
<dbReference type="InterPro" id="IPR036627">
    <property type="entry name" value="CobW-likC_sf"/>
</dbReference>
<dbReference type="AlphaFoldDB" id="A0AAP5I757"/>
<sequence length="323" mass="36470">MANTVTTNVVPVTVLTGYLGAGKTTLLNRILTHEHGLKVAVIVNEFGEVGIDNKLVIDADEEIFEMNNGCICCTVRGDLIRIISNLMRRRDKFDHLVIETTGLADPAPVIQTFFVDEDMQRLLSLDAVVTVVDAFHIHHHWDADEAKEQIAFADVVLLNKTDLVTPEQLDELERRIRVMNAIAKIYRTRNAEVEMDALLGVRAFDLSRALKIDPYFLSENAHEHDETVSSVALIEEGKLDMQQLNEWLGYLLQSQGANIFRMKGILNIAGEDNRFVFQGVHMLFTGTADRLWKPGEQRKNELVFIGRNLDANQLREDFLACVV</sequence>
<dbReference type="InterPro" id="IPR051316">
    <property type="entry name" value="Zinc-reg_GTPase_activator"/>
</dbReference>
<dbReference type="InterPro" id="IPR003495">
    <property type="entry name" value="CobW/HypB/UreG_nucleotide-bd"/>
</dbReference>
<dbReference type="SMART" id="SM00833">
    <property type="entry name" value="CobW_C"/>
    <property type="match status" value="1"/>
</dbReference>
<dbReference type="Pfam" id="PF02492">
    <property type="entry name" value="cobW"/>
    <property type="match status" value="1"/>
</dbReference>
<dbReference type="InterPro" id="IPR011629">
    <property type="entry name" value="CobW-like_C"/>
</dbReference>
<comment type="caution">
    <text evidence="7">The sequence shown here is derived from an EMBL/GenBank/DDBJ whole genome shotgun (WGS) entry which is preliminary data.</text>
</comment>
<dbReference type="Pfam" id="PF07683">
    <property type="entry name" value="CobW_C"/>
    <property type="match status" value="1"/>
</dbReference>
<dbReference type="GO" id="GO:0016787">
    <property type="term" value="F:hydrolase activity"/>
    <property type="evidence" value="ECO:0007669"/>
    <property type="project" value="UniProtKB-KW"/>
</dbReference>
<evidence type="ECO:0000256" key="4">
    <source>
        <dbReference type="ARBA" id="ARBA00034320"/>
    </source>
</evidence>
<dbReference type="CDD" id="cd03112">
    <property type="entry name" value="CobW-like"/>
    <property type="match status" value="1"/>
</dbReference>
<dbReference type="PANTHER" id="PTHR13748">
    <property type="entry name" value="COBW-RELATED"/>
    <property type="match status" value="1"/>
</dbReference>
<dbReference type="Gene3D" id="3.30.1220.10">
    <property type="entry name" value="CobW-like, C-terminal domain"/>
    <property type="match status" value="1"/>
</dbReference>
<comment type="catalytic activity">
    <reaction evidence="5">
        <text>GTP + H2O = GDP + phosphate + H(+)</text>
        <dbReference type="Rhea" id="RHEA:19669"/>
        <dbReference type="ChEBI" id="CHEBI:15377"/>
        <dbReference type="ChEBI" id="CHEBI:15378"/>
        <dbReference type="ChEBI" id="CHEBI:37565"/>
        <dbReference type="ChEBI" id="CHEBI:43474"/>
        <dbReference type="ChEBI" id="CHEBI:58189"/>
    </reaction>
    <physiologicalReaction direction="left-to-right" evidence="5">
        <dbReference type="Rhea" id="RHEA:19670"/>
    </physiologicalReaction>
</comment>
<keyword evidence="1" id="KW-0547">Nucleotide-binding</keyword>
<reference evidence="8" key="1">
    <citation type="journal article" date="2021" name="Science">
        <title>Hunting the eagle killer: A cyanobacterial neurotoxin causes vacuolar myelinopathy.</title>
        <authorList>
            <person name="Breinlinger S."/>
            <person name="Phillips T.J."/>
            <person name="Haram B.N."/>
            <person name="Mares J."/>
            <person name="Martinez Yerena J.A."/>
            <person name="Hrouzek P."/>
            <person name="Sobotka R."/>
            <person name="Henderson W.M."/>
            <person name="Schmieder P."/>
            <person name="Williams S.M."/>
            <person name="Lauderdale J.D."/>
            <person name="Wilde H.D."/>
            <person name="Gerrin W."/>
            <person name="Kust A."/>
            <person name="Washington J.W."/>
            <person name="Wagner C."/>
            <person name="Geier B."/>
            <person name="Liebeke M."/>
            <person name="Enke H."/>
            <person name="Niedermeyer T.H.J."/>
            <person name="Wilde S.B."/>
        </authorList>
    </citation>
    <scope>NUCLEOTIDE SEQUENCE [LARGE SCALE GENOMIC DNA]</scope>
    <source>
        <strain evidence="8">Thurmond2011</strain>
    </source>
</reference>
<evidence type="ECO:0000256" key="3">
    <source>
        <dbReference type="ARBA" id="ARBA00023186"/>
    </source>
</evidence>
<proteinExistence type="inferred from homology"/>
<dbReference type="InterPro" id="IPR027417">
    <property type="entry name" value="P-loop_NTPase"/>
</dbReference>
<dbReference type="SUPFAM" id="SSF90002">
    <property type="entry name" value="Hypothetical protein YjiA, C-terminal domain"/>
    <property type="match status" value="1"/>
</dbReference>
<dbReference type="Gene3D" id="3.40.50.300">
    <property type="entry name" value="P-loop containing nucleotide triphosphate hydrolases"/>
    <property type="match status" value="1"/>
</dbReference>
<dbReference type="RefSeq" id="WP_208338291.1">
    <property type="nucleotide sequence ID" value="NZ_CAWQFN010000041.1"/>
</dbReference>
<dbReference type="Proteomes" id="UP000667802">
    <property type="component" value="Unassembled WGS sequence"/>
</dbReference>
<comment type="similarity">
    <text evidence="4">Belongs to the SIMIBI class G3E GTPase family. ZNG1 subfamily.</text>
</comment>
<dbReference type="GO" id="GO:0005737">
    <property type="term" value="C:cytoplasm"/>
    <property type="evidence" value="ECO:0007669"/>
    <property type="project" value="TreeGrafter"/>
</dbReference>
<keyword evidence="8" id="KW-1185">Reference proteome</keyword>
<evidence type="ECO:0000313" key="8">
    <source>
        <dbReference type="Proteomes" id="UP000667802"/>
    </source>
</evidence>
<keyword evidence="2" id="KW-0378">Hydrolase</keyword>
<gene>
    <name evidence="7" type="ORF">G7B40_003865</name>
</gene>
<accession>A0AAP5I757</accession>
<evidence type="ECO:0000256" key="2">
    <source>
        <dbReference type="ARBA" id="ARBA00022801"/>
    </source>
</evidence>
<evidence type="ECO:0000256" key="5">
    <source>
        <dbReference type="ARBA" id="ARBA00049117"/>
    </source>
</evidence>
<dbReference type="EMBL" id="JAALHA020000001">
    <property type="protein sequence ID" value="MDR9893715.1"/>
    <property type="molecule type" value="Genomic_DNA"/>
</dbReference>